<comment type="caution">
    <text evidence="3">The sequence shown here is derived from an EMBL/GenBank/DDBJ whole genome shotgun (WGS) entry which is preliminary data.</text>
</comment>
<feature type="region of interest" description="Disordered" evidence="1">
    <location>
        <begin position="150"/>
        <end position="193"/>
    </location>
</feature>
<evidence type="ECO:0000256" key="2">
    <source>
        <dbReference type="SAM" id="SignalP"/>
    </source>
</evidence>
<evidence type="ECO:0000313" key="3">
    <source>
        <dbReference type="EMBL" id="CCD17420.1"/>
    </source>
</evidence>
<feature type="compositionally biased region" description="Polar residues" evidence="1">
    <location>
        <begin position="151"/>
        <end position="162"/>
    </location>
</feature>
<protein>
    <submittedName>
        <fullName evidence="3">WGS project CAEQ00000000 data, annotated contig 894</fullName>
    </submittedName>
</protein>
<sequence>MSIVFLRSFKVAVIAAQARCYGCSVLSSPTKVLRCNISRDVPLSVQQLRSRLQQQLKDGAPRMESISTEGQLSLTLARSPRAEERDEALERAESLWCELEDSAVPLPMSSVTGLRISLCTSMRRCALVSRKQELAEMWTERFAKMRHLQPTDFSTGPSTGRGASSGWRGPQPGAGLDGGDDGVEAGGADCKLNREKEQTPMQTYRQEVLMDHPMMQLAFKRGVHSPGPRYTGD</sequence>
<accession>F9WJB6</accession>
<organism evidence="3 4">
    <name type="scientific">Trypanosoma congolense (strain IL3000)</name>
    <dbReference type="NCBI Taxonomy" id="1068625"/>
    <lineage>
        <taxon>Eukaryota</taxon>
        <taxon>Discoba</taxon>
        <taxon>Euglenozoa</taxon>
        <taxon>Kinetoplastea</taxon>
        <taxon>Metakinetoplastina</taxon>
        <taxon>Trypanosomatida</taxon>
        <taxon>Trypanosomatidae</taxon>
        <taxon>Trypanosoma</taxon>
        <taxon>Nannomonas</taxon>
    </lineage>
</organism>
<keyword evidence="2" id="KW-0732">Signal</keyword>
<proteinExistence type="predicted"/>
<evidence type="ECO:0000313" key="4">
    <source>
        <dbReference type="Proteomes" id="UP000000702"/>
    </source>
</evidence>
<dbReference type="Proteomes" id="UP000000702">
    <property type="component" value="Unassembled WGS sequence"/>
</dbReference>
<dbReference type="VEuPathDB" id="TriTrypDB:TcIL3000_0_22410"/>
<feature type="chain" id="PRO_5003389221" evidence="2">
    <location>
        <begin position="17"/>
        <end position="233"/>
    </location>
</feature>
<feature type="signal peptide" evidence="2">
    <location>
        <begin position="1"/>
        <end position="16"/>
    </location>
</feature>
<reference evidence="3 4" key="2">
    <citation type="journal article" date="2012" name="Proc. Natl. Acad. Sci. U.S.A.">
        <title>Antigenic diversity is generated by distinct evolutionary mechanisms in African trypanosome species.</title>
        <authorList>
            <person name="Jackson A.P."/>
            <person name="Berry A."/>
            <person name="Aslett M."/>
            <person name="Allison H.C."/>
            <person name="Burton P."/>
            <person name="Vavrova-Anderson J."/>
            <person name="Brown R."/>
            <person name="Browne H."/>
            <person name="Corton N."/>
            <person name="Hauser H."/>
            <person name="Gamble J."/>
            <person name="Gilderthorp R."/>
            <person name="Marcello L."/>
            <person name="McQuillan J."/>
            <person name="Otto T.D."/>
            <person name="Quail M.A."/>
            <person name="Sanders M.J."/>
            <person name="van Tonder A."/>
            <person name="Ginger M.L."/>
            <person name="Field M.C."/>
            <person name="Barry J.D."/>
            <person name="Hertz-Fowler C."/>
            <person name="Berriman M."/>
        </authorList>
    </citation>
    <scope>NUCLEOTIDE SEQUENCE [LARGE SCALE GENOMIC DNA]</scope>
    <source>
        <strain evidence="3 4">IL3000</strain>
    </source>
</reference>
<dbReference type="EMBL" id="CAEQ01002707">
    <property type="protein sequence ID" value="CCD17420.1"/>
    <property type="molecule type" value="Genomic_DNA"/>
</dbReference>
<reference evidence="4" key="1">
    <citation type="submission" date="2011-07" db="EMBL/GenBank/DDBJ databases">
        <title>Divergent evolution of antigenic variation in African trypanosomes.</title>
        <authorList>
            <person name="Jackson A.P."/>
            <person name="Berry A."/>
            <person name="Allison H.C."/>
            <person name="Burton P."/>
            <person name="Anderson J."/>
            <person name="Aslett M."/>
            <person name="Brown R."/>
            <person name="Corton N."/>
            <person name="Harris D."/>
            <person name="Hauser H."/>
            <person name="Gamble J."/>
            <person name="Gilderthorp R."/>
            <person name="McQuillan J."/>
            <person name="Quail M.A."/>
            <person name="Sanders M."/>
            <person name="Van Tonder A."/>
            <person name="Ginger M.L."/>
            <person name="Donelson J.E."/>
            <person name="Field M.C."/>
            <person name="Barry J.D."/>
            <person name="Berriman M."/>
            <person name="Hertz-Fowler C."/>
        </authorList>
    </citation>
    <scope>NUCLEOTIDE SEQUENCE [LARGE SCALE GENOMIC DNA]</scope>
    <source>
        <strain evidence="4">IL3000</strain>
    </source>
</reference>
<gene>
    <name evidence="3" type="ORF">TCIL3000_0_22410</name>
</gene>
<dbReference type="OMA" id="HQKMPRM"/>
<keyword evidence="4" id="KW-1185">Reference proteome</keyword>
<dbReference type="AlphaFoldDB" id="F9WJB6"/>
<evidence type="ECO:0000256" key="1">
    <source>
        <dbReference type="SAM" id="MobiDB-lite"/>
    </source>
</evidence>
<name>F9WJB6_TRYCI</name>